<gene>
    <name evidence="1" type="ORF">Tco_0857678</name>
</gene>
<dbReference type="EMBL" id="BQNB010013002">
    <property type="protein sequence ID" value="GJT10636.1"/>
    <property type="molecule type" value="Genomic_DNA"/>
</dbReference>
<reference evidence="1" key="1">
    <citation type="journal article" date="2022" name="Int. J. Mol. Sci.">
        <title>Draft Genome of Tanacetum Coccineum: Genomic Comparison of Closely Related Tanacetum-Family Plants.</title>
        <authorList>
            <person name="Yamashiro T."/>
            <person name="Shiraishi A."/>
            <person name="Nakayama K."/>
            <person name="Satake H."/>
        </authorList>
    </citation>
    <scope>NUCLEOTIDE SEQUENCE</scope>
</reference>
<reference evidence="1" key="2">
    <citation type="submission" date="2022-01" db="EMBL/GenBank/DDBJ databases">
        <authorList>
            <person name="Yamashiro T."/>
            <person name="Shiraishi A."/>
            <person name="Satake H."/>
            <person name="Nakayama K."/>
        </authorList>
    </citation>
    <scope>NUCLEOTIDE SEQUENCE</scope>
</reference>
<evidence type="ECO:0000313" key="2">
    <source>
        <dbReference type="Proteomes" id="UP001151760"/>
    </source>
</evidence>
<proteinExistence type="predicted"/>
<evidence type="ECO:0000313" key="1">
    <source>
        <dbReference type="EMBL" id="GJT10636.1"/>
    </source>
</evidence>
<comment type="caution">
    <text evidence="1">The sequence shown here is derived from an EMBL/GenBank/DDBJ whole genome shotgun (WGS) entry which is preliminary data.</text>
</comment>
<accession>A0ABQ5BAV3</accession>
<name>A0ABQ5BAV3_9ASTR</name>
<dbReference type="PANTHER" id="PTHR33116:SF86">
    <property type="entry name" value="REVERSE TRANSCRIPTASE DOMAIN-CONTAINING PROTEIN"/>
    <property type="match status" value="1"/>
</dbReference>
<protein>
    <submittedName>
        <fullName evidence="1">Uncharacterized protein</fullName>
    </submittedName>
</protein>
<keyword evidence="2" id="KW-1185">Reference proteome</keyword>
<dbReference type="PANTHER" id="PTHR33116">
    <property type="entry name" value="REVERSE TRANSCRIPTASE ZINC-BINDING DOMAIN-CONTAINING PROTEIN-RELATED-RELATED"/>
    <property type="match status" value="1"/>
</dbReference>
<dbReference type="Proteomes" id="UP001151760">
    <property type="component" value="Unassembled WGS sequence"/>
</dbReference>
<sequence length="580" mass="66901">MPKNVSHSKEALLNNLVEVPVKIMFVEDSSVFNVGVLAAPDQPHTSFDEICLAPSVSWRACFIYGPHDRRDRKLLWQKISHLALSATCPFFVIESGCEETVQNTWFDSSSSNVIADLEQNLAHYAKNLTSWRRKHFRNNRKVIEELINELRLIQLATPTAANNARQRHLRKKLEETWRKEEMFWHQRSRVNWIKFGDQNTRFFHLSTVHRSQRNEITMLKNGEGQWVDDPVALNTLIRNHFTSIYTSVGVREFGDILDVIEPVVTEHMNASLEDIVADYEIVHAVKQLGAYKSPGKDGFPAKSWRTGSNLLYIISSPRSNLPSFLGGSSRITCASGQNINFVKSSALFSPNCPEDLQQQLCDLLNVQRMDLKARYLGLPSVIGRNKNELFSFILDKVLHKMQGWKQKLLSQAGREILIKSVIQAIPSYVMQCYLLPKGFLDKLLTHIRRFFWHGDAHGKHIHWLRWDRLSKPKDEGGLGFRYLHSFNLALLAKQVWDLTLLGCGKVSYTVEMFSFKVSDCRILTSFAIERKGDDSRFVIFQSYRKGKRGKLEIEQEEKKYKLLGTLNFTLYAMNQRRIKP</sequence>
<organism evidence="1 2">
    <name type="scientific">Tanacetum coccineum</name>
    <dbReference type="NCBI Taxonomy" id="301880"/>
    <lineage>
        <taxon>Eukaryota</taxon>
        <taxon>Viridiplantae</taxon>
        <taxon>Streptophyta</taxon>
        <taxon>Embryophyta</taxon>
        <taxon>Tracheophyta</taxon>
        <taxon>Spermatophyta</taxon>
        <taxon>Magnoliopsida</taxon>
        <taxon>eudicotyledons</taxon>
        <taxon>Gunneridae</taxon>
        <taxon>Pentapetalae</taxon>
        <taxon>asterids</taxon>
        <taxon>campanulids</taxon>
        <taxon>Asterales</taxon>
        <taxon>Asteraceae</taxon>
        <taxon>Asteroideae</taxon>
        <taxon>Anthemideae</taxon>
        <taxon>Anthemidinae</taxon>
        <taxon>Tanacetum</taxon>
    </lineage>
</organism>